<evidence type="ECO:0000256" key="2">
    <source>
        <dbReference type="ARBA" id="ARBA00007456"/>
    </source>
</evidence>
<reference evidence="11 12" key="2">
    <citation type="journal article" date="2017" name="Genome Biol.">
        <title>New reference genome sequences of hot pepper reveal the massive evolution of plant disease-resistance genes by retroduplication.</title>
        <authorList>
            <person name="Kim S."/>
            <person name="Park J."/>
            <person name="Yeom S.I."/>
            <person name="Kim Y.M."/>
            <person name="Seo E."/>
            <person name="Kim K.T."/>
            <person name="Kim M.S."/>
            <person name="Lee J.M."/>
            <person name="Cheong K."/>
            <person name="Shin H.S."/>
            <person name="Kim S.B."/>
            <person name="Han K."/>
            <person name="Lee J."/>
            <person name="Park M."/>
            <person name="Lee H.A."/>
            <person name="Lee H.Y."/>
            <person name="Lee Y."/>
            <person name="Oh S."/>
            <person name="Lee J.H."/>
            <person name="Choi E."/>
            <person name="Choi E."/>
            <person name="Lee S.E."/>
            <person name="Jeon J."/>
            <person name="Kim H."/>
            <person name="Choi G."/>
            <person name="Song H."/>
            <person name="Lee J."/>
            <person name="Lee S.C."/>
            <person name="Kwon J.K."/>
            <person name="Lee H.Y."/>
            <person name="Koo N."/>
            <person name="Hong Y."/>
            <person name="Kim R.W."/>
            <person name="Kang W.H."/>
            <person name="Huh J.H."/>
            <person name="Kang B.C."/>
            <person name="Yang T.J."/>
            <person name="Lee Y.H."/>
            <person name="Bennetzen J.L."/>
            <person name="Choi D."/>
        </authorList>
    </citation>
    <scope>NUCLEOTIDE SEQUENCE [LARGE SCALE GENOMIC DNA]</scope>
    <source>
        <strain evidence="12">cv. CM334</strain>
    </source>
</reference>
<feature type="binding site" evidence="7">
    <location>
        <position position="77"/>
    </location>
    <ligand>
        <name>oxalate</name>
        <dbReference type="ChEBI" id="CHEBI:30623"/>
    </ligand>
</feature>
<dbReference type="InterPro" id="IPR011051">
    <property type="entry name" value="RmlC_Cupin_sf"/>
</dbReference>
<dbReference type="OMA" id="EANDFHY"/>
<dbReference type="PANTHER" id="PTHR31238">
    <property type="entry name" value="GERMIN-LIKE PROTEIN SUBFAMILY 3 MEMBER 3"/>
    <property type="match status" value="1"/>
</dbReference>
<feature type="binding site" evidence="8">
    <location>
        <position position="77"/>
    </location>
    <ligand>
        <name>Mn(2+)</name>
        <dbReference type="ChEBI" id="CHEBI:29035"/>
    </ligand>
</feature>
<keyword evidence="4 9" id="KW-0964">Secreted</keyword>
<feature type="binding site" evidence="8">
    <location>
        <position position="82"/>
    </location>
    <ligand>
        <name>Mn(2+)</name>
        <dbReference type="ChEBI" id="CHEBI:29035"/>
    </ligand>
</feature>
<gene>
    <name evidence="11" type="ORF">T459_26642</name>
</gene>
<dbReference type="Gramene" id="PHT71538">
    <property type="protein sequence ID" value="PHT71538"/>
    <property type="gene ID" value="T459_26642"/>
</dbReference>
<accession>A0A2G2YP73</accession>
<keyword evidence="5 7" id="KW-0479">Metal-binding</keyword>
<evidence type="ECO:0000313" key="11">
    <source>
        <dbReference type="EMBL" id="PHT71538.1"/>
    </source>
</evidence>
<keyword evidence="12" id="KW-1185">Reference proteome</keyword>
<evidence type="ECO:0000256" key="7">
    <source>
        <dbReference type="PIRSR" id="PIRSR601929-1"/>
    </source>
</evidence>
<proteinExistence type="inferred from homology"/>
<feature type="binding site" evidence="8">
    <location>
        <position position="123"/>
    </location>
    <ligand>
        <name>Mn(2+)</name>
        <dbReference type="ChEBI" id="CHEBI:29035"/>
    </ligand>
</feature>
<keyword evidence="3 9" id="KW-0052">Apoplast</keyword>
<organism evidence="11 12">
    <name type="scientific">Capsicum annuum</name>
    <name type="common">Capsicum pepper</name>
    <dbReference type="NCBI Taxonomy" id="4072"/>
    <lineage>
        <taxon>Eukaryota</taxon>
        <taxon>Viridiplantae</taxon>
        <taxon>Streptophyta</taxon>
        <taxon>Embryophyta</taxon>
        <taxon>Tracheophyta</taxon>
        <taxon>Spermatophyta</taxon>
        <taxon>Magnoliopsida</taxon>
        <taxon>eudicotyledons</taxon>
        <taxon>Gunneridae</taxon>
        <taxon>Pentapetalae</taxon>
        <taxon>asterids</taxon>
        <taxon>lamiids</taxon>
        <taxon>Solanales</taxon>
        <taxon>Solanaceae</taxon>
        <taxon>Solanoideae</taxon>
        <taxon>Capsiceae</taxon>
        <taxon>Capsicum</taxon>
    </lineage>
</organism>
<evidence type="ECO:0000256" key="4">
    <source>
        <dbReference type="ARBA" id="ARBA00022525"/>
    </source>
</evidence>
<name>A0A2G2YP73_CAPAN</name>
<dbReference type="PRINTS" id="PR00325">
    <property type="entry name" value="GERMIN"/>
</dbReference>
<dbReference type="Proteomes" id="UP000222542">
    <property type="component" value="Unassembled WGS sequence"/>
</dbReference>
<dbReference type="SMART" id="SM00835">
    <property type="entry name" value="Cupin_1"/>
    <property type="match status" value="1"/>
</dbReference>
<dbReference type="InterPro" id="IPR014710">
    <property type="entry name" value="RmlC-like_jellyroll"/>
</dbReference>
<evidence type="ECO:0000259" key="10">
    <source>
        <dbReference type="SMART" id="SM00835"/>
    </source>
</evidence>
<dbReference type="GO" id="GO:0030145">
    <property type="term" value="F:manganese ion binding"/>
    <property type="evidence" value="ECO:0007669"/>
    <property type="project" value="UniProtKB-UniRule"/>
</dbReference>
<reference evidence="11 12" key="1">
    <citation type="journal article" date="2014" name="Nat. Genet.">
        <title>Genome sequence of the hot pepper provides insights into the evolution of pungency in Capsicum species.</title>
        <authorList>
            <person name="Kim S."/>
            <person name="Park M."/>
            <person name="Yeom S.I."/>
            <person name="Kim Y.M."/>
            <person name="Lee J.M."/>
            <person name="Lee H.A."/>
            <person name="Seo E."/>
            <person name="Choi J."/>
            <person name="Cheong K."/>
            <person name="Kim K.T."/>
            <person name="Jung K."/>
            <person name="Lee G.W."/>
            <person name="Oh S.K."/>
            <person name="Bae C."/>
            <person name="Kim S.B."/>
            <person name="Lee H.Y."/>
            <person name="Kim S.Y."/>
            <person name="Kim M.S."/>
            <person name="Kang B.C."/>
            <person name="Jo Y.D."/>
            <person name="Yang H.B."/>
            <person name="Jeong H.J."/>
            <person name="Kang W.H."/>
            <person name="Kwon J.K."/>
            <person name="Shin C."/>
            <person name="Lim J.Y."/>
            <person name="Park J.H."/>
            <person name="Huh J.H."/>
            <person name="Kim J.S."/>
            <person name="Kim B.D."/>
            <person name="Cohen O."/>
            <person name="Paran I."/>
            <person name="Suh M.C."/>
            <person name="Lee S.B."/>
            <person name="Kim Y.K."/>
            <person name="Shin Y."/>
            <person name="Noh S.J."/>
            <person name="Park J."/>
            <person name="Seo Y.S."/>
            <person name="Kwon S.Y."/>
            <person name="Kim H.A."/>
            <person name="Park J.M."/>
            <person name="Kim H.J."/>
            <person name="Choi S.B."/>
            <person name="Bosland P.W."/>
            <person name="Reeves G."/>
            <person name="Jo S.H."/>
            <person name="Lee B.W."/>
            <person name="Cho H.T."/>
            <person name="Choi H.S."/>
            <person name="Lee M.S."/>
            <person name="Yu Y."/>
            <person name="Do Choi Y."/>
            <person name="Park B.S."/>
            <person name="van Deynze A."/>
            <person name="Ashrafi H."/>
            <person name="Hill T."/>
            <person name="Kim W.T."/>
            <person name="Pai H.S."/>
            <person name="Ahn H.K."/>
            <person name="Yeam I."/>
            <person name="Giovannoni J.J."/>
            <person name="Rose J.K."/>
            <person name="Sorensen I."/>
            <person name="Lee S.J."/>
            <person name="Kim R.W."/>
            <person name="Choi I.Y."/>
            <person name="Choi B.S."/>
            <person name="Lim J.S."/>
            <person name="Lee Y.H."/>
            <person name="Choi D."/>
        </authorList>
    </citation>
    <scope>NUCLEOTIDE SEQUENCE [LARGE SCALE GENOMIC DNA]</scope>
    <source>
        <strain evidence="12">cv. CM334</strain>
    </source>
</reference>
<dbReference type="CDD" id="cd02241">
    <property type="entry name" value="cupin_OxOx"/>
    <property type="match status" value="1"/>
</dbReference>
<dbReference type="InterPro" id="IPR006045">
    <property type="entry name" value="Cupin_1"/>
</dbReference>
<comment type="similarity">
    <text evidence="2 9">Belongs to the germin family.</text>
</comment>
<sequence>MLNLSAMLNGFICKNPMLAEANDFHYSGLDEPKNRTTQSGVIVTPVSVAQVPGLNTLGISMARVDYAPGAVNPPHFHPRASEMLVLIEGSLHVGFVTSNPENRLIQRVIQTGDVFVFPLGLMHFQRNVGNGNAVALLALNSQSPGITTIRDAEQNLPEELIPRHYT</sequence>
<feature type="domain" description="Cupin type-1" evidence="10">
    <location>
        <begin position="27"/>
        <end position="162"/>
    </location>
</feature>
<dbReference type="EMBL" id="AYRZ02000010">
    <property type="protein sequence ID" value="PHT71538.1"/>
    <property type="molecule type" value="Genomic_DNA"/>
</dbReference>
<feature type="binding site" evidence="7">
    <location>
        <position position="82"/>
    </location>
    <ligand>
        <name>oxalate</name>
        <dbReference type="ChEBI" id="CHEBI:30623"/>
    </ligand>
</feature>
<dbReference type="InterPro" id="IPR001929">
    <property type="entry name" value="Germin"/>
</dbReference>
<keyword evidence="6 7" id="KW-0464">Manganese</keyword>
<feature type="binding site" evidence="7">
    <location>
        <position position="72"/>
    </location>
    <ligand>
        <name>oxalate</name>
        <dbReference type="ChEBI" id="CHEBI:30623"/>
    </ligand>
</feature>
<dbReference type="SMR" id="A0A2G2YP73"/>
<dbReference type="SUPFAM" id="SSF51182">
    <property type="entry name" value="RmlC-like cupins"/>
    <property type="match status" value="1"/>
</dbReference>
<comment type="subcellular location">
    <subcellularLocation>
        <location evidence="1 9">Secreted</location>
        <location evidence="1 9">Extracellular space</location>
        <location evidence="1 9">Apoplast</location>
    </subcellularLocation>
</comment>
<evidence type="ECO:0000256" key="1">
    <source>
        <dbReference type="ARBA" id="ARBA00004271"/>
    </source>
</evidence>
<evidence type="ECO:0000256" key="8">
    <source>
        <dbReference type="PIRSR" id="PIRSR601929-2"/>
    </source>
</evidence>
<feature type="binding site" evidence="8">
    <location>
        <position position="75"/>
    </location>
    <ligand>
        <name>Mn(2+)</name>
        <dbReference type="ChEBI" id="CHEBI:29035"/>
    </ligand>
</feature>
<evidence type="ECO:0000256" key="9">
    <source>
        <dbReference type="RuleBase" id="RU366015"/>
    </source>
</evidence>
<protein>
    <recommendedName>
        <fullName evidence="9">Germin-like protein</fullName>
    </recommendedName>
</protein>
<dbReference type="GO" id="GO:0048046">
    <property type="term" value="C:apoplast"/>
    <property type="evidence" value="ECO:0007669"/>
    <property type="project" value="UniProtKB-SubCell"/>
</dbReference>
<evidence type="ECO:0000256" key="3">
    <source>
        <dbReference type="ARBA" id="ARBA00022523"/>
    </source>
</evidence>
<evidence type="ECO:0000256" key="6">
    <source>
        <dbReference type="ARBA" id="ARBA00023211"/>
    </source>
</evidence>
<dbReference type="AlphaFoldDB" id="A0A2G2YP73"/>
<evidence type="ECO:0000256" key="5">
    <source>
        <dbReference type="ARBA" id="ARBA00022723"/>
    </source>
</evidence>
<dbReference type="Pfam" id="PF00190">
    <property type="entry name" value="Cupin_1"/>
    <property type="match status" value="1"/>
</dbReference>
<comment type="caution">
    <text evidence="11">The sequence shown here is derived from an EMBL/GenBank/DDBJ whole genome shotgun (WGS) entry which is preliminary data.</text>
</comment>
<dbReference type="Gene3D" id="2.60.120.10">
    <property type="entry name" value="Jelly Rolls"/>
    <property type="match status" value="1"/>
</dbReference>
<evidence type="ECO:0000313" key="12">
    <source>
        <dbReference type="Proteomes" id="UP000222542"/>
    </source>
</evidence>